<evidence type="ECO:0000256" key="7">
    <source>
        <dbReference type="ARBA" id="ARBA00047989"/>
    </source>
</evidence>
<organism evidence="11 12">
    <name type="scientific">Rhizobium jaguaris</name>
    <dbReference type="NCBI Taxonomy" id="1312183"/>
    <lineage>
        <taxon>Bacteria</taxon>
        <taxon>Pseudomonadati</taxon>
        <taxon>Pseudomonadota</taxon>
        <taxon>Alphaproteobacteria</taxon>
        <taxon>Hyphomicrobiales</taxon>
        <taxon>Rhizobiaceae</taxon>
        <taxon>Rhizobium/Agrobacterium group</taxon>
        <taxon>Rhizobium</taxon>
    </lineage>
</organism>
<dbReference type="InterPro" id="IPR038371">
    <property type="entry name" value="Cu_polyphenol_OxRdtase_sf"/>
</dbReference>
<dbReference type="GO" id="GO:0005507">
    <property type="term" value="F:copper ion binding"/>
    <property type="evidence" value="ECO:0007669"/>
    <property type="project" value="TreeGrafter"/>
</dbReference>
<proteinExistence type="inferred from homology"/>
<evidence type="ECO:0000256" key="6">
    <source>
        <dbReference type="ARBA" id="ARBA00022833"/>
    </source>
</evidence>
<sequence length="290" mass="31404">MPGPTSRSKSNRFATEALFPLRKNTSRDAALPTPIESTLLSAFKSAGIRHGYFTRDGGVSEGLYRGLNVGLGSGDNREHVLENRRRVAGWFGLPVERLATVHQVHSPDVIAVDADYDGTRPQADAMVTATPGIALGVLAADCGPILFADPDNRVIGAAHAGWKGALTGVLENTIDAMITLGAGRERIIACLGPSISQASYEVGPEFVDRFVAQDPDYAKYFIPAKRTGHAMFDLPGLTIDRLRKAGVTAENLDLCTYPDPDRFFSYRRTTHAKEPDYGRQISAIAIEETF</sequence>
<comment type="similarity">
    <text evidence="2 10">Belongs to the purine nucleoside phosphorylase YfiH/LACC1 family.</text>
</comment>
<dbReference type="AlphaFoldDB" id="A0A387FXF1"/>
<dbReference type="InterPro" id="IPR003730">
    <property type="entry name" value="Cu_polyphenol_OxRdtase"/>
</dbReference>
<comment type="catalytic activity">
    <reaction evidence="1">
        <text>inosine + phosphate = alpha-D-ribose 1-phosphate + hypoxanthine</text>
        <dbReference type="Rhea" id="RHEA:27646"/>
        <dbReference type="ChEBI" id="CHEBI:17368"/>
        <dbReference type="ChEBI" id="CHEBI:17596"/>
        <dbReference type="ChEBI" id="CHEBI:43474"/>
        <dbReference type="ChEBI" id="CHEBI:57720"/>
        <dbReference type="EC" id="2.4.2.1"/>
    </reaction>
    <physiologicalReaction direction="left-to-right" evidence="1">
        <dbReference type="Rhea" id="RHEA:27647"/>
    </physiologicalReaction>
</comment>
<dbReference type="NCBIfam" id="TIGR00726">
    <property type="entry name" value="peptidoglycan editing factor PgeF"/>
    <property type="match status" value="1"/>
</dbReference>
<comment type="catalytic activity">
    <reaction evidence="9">
        <text>S-methyl-5'-thioadenosine + phosphate = 5-(methylsulfanyl)-alpha-D-ribose 1-phosphate + adenine</text>
        <dbReference type="Rhea" id="RHEA:11852"/>
        <dbReference type="ChEBI" id="CHEBI:16708"/>
        <dbReference type="ChEBI" id="CHEBI:17509"/>
        <dbReference type="ChEBI" id="CHEBI:43474"/>
        <dbReference type="ChEBI" id="CHEBI:58533"/>
        <dbReference type="EC" id="2.4.2.28"/>
    </reaction>
    <physiologicalReaction direction="left-to-right" evidence="9">
        <dbReference type="Rhea" id="RHEA:11853"/>
    </physiologicalReaction>
</comment>
<dbReference type="GO" id="GO:0017061">
    <property type="term" value="F:S-methyl-5-thioadenosine phosphorylase activity"/>
    <property type="evidence" value="ECO:0007669"/>
    <property type="project" value="UniProtKB-EC"/>
</dbReference>
<dbReference type="InterPro" id="IPR011324">
    <property type="entry name" value="Cytotoxic_necrot_fac-like_cat"/>
</dbReference>
<keyword evidence="12" id="KW-1185">Reference proteome</keyword>
<evidence type="ECO:0000256" key="2">
    <source>
        <dbReference type="ARBA" id="ARBA00007353"/>
    </source>
</evidence>
<protein>
    <recommendedName>
        <fullName evidence="10">Purine nucleoside phosphorylase</fullName>
    </recommendedName>
</protein>
<evidence type="ECO:0000256" key="9">
    <source>
        <dbReference type="ARBA" id="ARBA00049893"/>
    </source>
</evidence>
<dbReference type="KEGG" id="rjg:CCGE525_13840"/>
<evidence type="ECO:0000256" key="5">
    <source>
        <dbReference type="ARBA" id="ARBA00022801"/>
    </source>
</evidence>
<dbReference type="Pfam" id="PF02578">
    <property type="entry name" value="Cu-oxidase_4"/>
    <property type="match status" value="1"/>
</dbReference>
<evidence type="ECO:0000256" key="3">
    <source>
        <dbReference type="ARBA" id="ARBA00022679"/>
    </source>
</evidence>
<keyword evidence="5" id="KW-0378">Hydrolase</keyword>
<gene>
    <name evidence="11" type="primary">pgeF</name>
    <name evidence="11" type="ORF">CCGE525_13840</name>
</gene>
<comment type="catalytic activity">
    <reaction evidence="8">
        <text>adenosine + phosphate = alpha-D-ribose 1-phosphate + adenine</text>
        <dbReference type="Rhea" id="RHEA:27642"/>
        <dbReference type="ChEBI" id="CHEBI:16335"/>
        <dbReference type="ChEBI" id="CHEBI:16708"/>
        <dbReference type="ChEBI" id="CHEBI:43474"/>
        <dbReference type="ChEBI" id="CHEBI:57720"/>
        <dbReference type="EC" id="2.4.2.1"/>
    </reaction>
    <physiologicalReaction direction="left-to-right" evidence="8">
        <dbReference type="Rhea" id="RHEA:27643"/>
    </physiologicalReaction>
</comment>
<dbReference type="RefSeq" id="WP_120704771.1">
    <property type="nucleotide sequence ID" value="NZ_CP032694.1"/>
</dbReference>
<dbReference type="OrthoDB" id="4279at2"/>
<dbReference type="SUPFAM" id="SSF64438">
    <property type="entry name" value="CNF1/YfiH-like putative cysteine hydrolases"/>
    <property type="match status" value="1"/>
</dbReference>
<dbReference type="EMBL" id="CP032694">
    <property type="protein sequence ID" value="AYG59766.1"/>
    <property type="molecule type" value="Genomic_DNA"/>
</dbReference>
<evidence type="ECO:0000256" key="10">
    <source>
        <dbReference type="RuleBase" id="RU361274"/>
    </source>
</evidence>
<keyword evidence="4" id="KW-0479">Metal-binding</keyword>
<dbReference type="GO" id="GO:0016787">
    <property type="term" value="F:hydrolase activity"/>
    <property type="evidence" value="ECO:0007669"/>
    <property type="project" value="UniProtKB-KW"/>
</dbReference>
<evidence type="ECO:0000256" key="8">
    <source>
        <dbReference type="ARBA" id="ARBA00048968"/>
    </source>
</evidence>
<comment type="catalytic activity">
    <reaction evidence="7">
        <text>adenosine + H2O + H(+) = inosine + NH4(+)</text>
        <dbReference type="Rhea" id="RHEA:24408"/>
        <dbReference type="ChEBI" id="CHEBI:15377"/>
        <dbReference type="ChEBI" id="CHEBI:15378"/>
        <dbReference type="ChEBI" id="CHEBI:16335"/>
        <dbReference type="ChEBI" id="CHEBI:17596"/>
        <dbReference type="ChEBI" id="CHEBI:28938"/>
        <dbReference type="EC" id="3.5.4.4"/>
    </reaction>
    <physiologicalReaction direction="left-to-right" evidence="7">
        <dbReference type="Rhea" id="RHEA:24409"/>
    </physiologicalReaction>
</comment>
<dbReference type="Gene3D" id="3.60.140.10">
    <property type="entry name" value="CNF1/YfiH-like putative cysteine hydrolases"/>
    <property type="match status" value="1"/>
</dbReference>
<dbReference type="PANTHER" id="PTHR30616">
    <property type="entry name" value="UNCHARACTERIZED PROTEIN YFIH"/>
    <property type="match status" value="1"/>
</dbReference>
<evidence type="ECO:0000256" key="4">
    <source>
        <dbReference type="ARBA" id="ARBA00022723"/>
    </source>
</evidence>
<name>A0A387FXF1_9HYPH</name>
<dbReference type="Proteomes" id="UP000282195">
    <property type="component" value="Chromosome"/>
</dbReference>
<reference evidence="11 12" key="1">
    <citation type="submission" date="2018-10" db="EMBL/GenBank/DDBJ databases">
        <title>Rhizobium etli, R. leguminosarum and a new Rhizobium genospecies from Phaseolus dumosus.</title>
        <authorList>
            <person name="Ramirez-Puebla S.T."/>
            <person name="Rogel-Hernandez M.A."/>
            <person name="Guerrero G."/>
            <person name="Ormeno-Orrillo E."/>
            <person name="Martinez-Romero J.C."/>
            <person name="Negrete-Yankelevich S."/>
            <person name="Martinez-Romero E."/>
        </authorList>
    </citation>
    <scope>NUCLEOTIDE SEQUENCE [LARGE SCALE GENOMIC DNA]</scope>
    <source>
        <strain evidence="11 12">CCGE525</strain>
    </source>
</reference>
<keyword evidence="6" id="KW-0862">Zinc</keyword>
<dbReference type="PANTHER" id="PTHR30616:SF2">
    <property type="entry name" value="PURINE NUCLEOSIDE PHOSPHORYLASE LACC1"/>
    <property type="match status" value="1"/>
</dbReference>
<evidence type="ECO:0000256" key="1">
    <source>
        <dbReference type="ARBA" id="ARBA00000553"/>
    </source>
</evidence>
<dbReference type="CDD" id="cd16833">
    <property type="entry name" value="YfiH"/>
    <property type="match status" value="1"/>
</dbReference>
<keyword evidence="3" id="KW-0808">Transferase</keyword>
<evidence type="ECO:0000313" key="11">
    <source>
        <dbReference type="EMBL" id="AYG59766.1"/>
    </source>
</evidence>
<accession>A0A387FXF1</accession>
<evidence type="ECO:0000313" key="12">
    <source>
        <dbReference type="Proteomes" id="UP000282195"/>
    </source>
</evidence>